<keyword evidence="3" id="KW-1185">Reference proteome</keyword>
<dbReference type="InterPro" id="IPR023606">
    <property type="entry name" value="CoA-Trfase_III_dom_1_sf"/>
</dbReference>
<dbReference type="GO" id="GO:0008410">
    <property type="term" value="F:CoA-transferase activity"/>
    <property type="evidence" value="ECO:0007669"/>
    <property type="project" value="TreeGrafter"/>
</dbReference>
<evidence type="ECO:0000313" key="3">
    <source>
        <dbReference type="Proteomes" id="UP000237752"/>
    </source>
</evidence>
<dbReference type="InterPro" id="IPR003673">
    <property type="entry name" value="CoA-Trfase_fam_III"/>
</dbReference>
<reference evidence="2 3" key="1">
    <citation type="submission" date="2018-03" db="EMBL/GenBank/DDBJ databases">
        <title>Genomic Encyclopedia of Archaeal and Bacterial Type Strains, Phase II (KMG-II): from individual species to whole genera.</title>
        <authorList>
            <person name="Goeker M."/>
        </authorList>
    </citation>
    <scope>NUCLEOTIDE SEQUENCE [LARGE SCALE GENOMIC DNA]</scope>
    <source>
        <strain evidence="2 3">DSM 100065</strain>
    </source>
</reference>
<dbReference type="EMBL" id="PVUE01000001">
    <property type="protein sequence ID" value="PRZ44234.1"/>
    <property type="molecule type" value="Genomic_DNA"/>
</dbReference>
<keyword evidence="1 2" id="KW-0808">Transferase</keyword>
<sequence>MIKLQRMRSLSPNTQSPLSGVVVLDTSESIAGQYAGRLLAMHGADVLLMEPPGGTRTRTMTPRTSDADSYLFRHLNQGKRSVALDPSTDRELLRGLVKRADVILRGPDSPPMGSVPDSAIDCEVRDFPTSGPYRDWQGSELIHYALSGTMNATGDITRKPIYGVGRRSSYATGTSAYITVVSALWERRSSGRGQHVEATVFESLAAMGQNLISQYSYNGTAETRAKYPGFLAMLQCKDAWVIMFAIRGWPTMCRVFGLEELIDDPRFLTSGDRLANWEAAVEMFRGPASTMLADDVVAQAQAGRVSAERVSSLSDLVGSQQWSARSMLRTVPSTDGQREEVAMSRIFTNSSADTEVRFASPCYGDDVVFAQSIAGESK</sequence>
<dbReference type="Proteomes" id="UP000237752">
    <property type="component" value="Unassembled WGS sequence"/>
</dbReference>
<comment type="caution">
    <text evidence="2">The sequence shown here is derived from an EMBL/GenBank/DDBJ whole genome shotgun (WGS) entry which is preliminary data.</text>
</comment>
<dbReference type="PANTHER" id="PTHR48207:SF3">
    <property type="entry name" value="SUCCINATE--HYDROXYMETHYLGLUTARATE COA-TRANSFERASE"/>
    <property type="match status" value="1"/>
</dbReference>
<gene>
    <name evidence="2" type="ORF">CLV47_101359</name>
</gene>
<evidence type="ECO:0000313" key="2">
    <source>
        <dbReference type="EMBL" id="PRZ44234.1"/>
    </source>
</evidence>
<organism evidence="2 3">
    <name type="scientific">Antricoccus suffuscus</name>
    <dbReference type="NCBI Taxonomy" id="1629062"/>
    <lineage>
        <taxon>Bacteria</taxon>
        <taxon>Bacillati</taxon>
        <taxon>Actinomycetota</taxon>
        <taxon>Actinomycetes</taxon>
        <taxon>Geodermatophilales</taxon>
        <taxon>Antricoccaceae</taxon>
        <taxon>Antricoccus</taxon>
    </lineage>
</organism>
<accession>A0A2T1A6Q3</accession>
<name>A0A2T1A6Q3_9ACTN</name>
<dbReference type="Gene3D" id="3.30.1540.10">
    <property type="entry name" value="formyl-coa transferase, domain 3"/>
    <property type="match status" value="1"/>
</dbReference>
<dbReference type="Gene3D" id="3.40.50.10540">
    <property type="entry name" value="Crotonobetainyl-coa:carnitine coa-transferase, domain 1"/>
    <property type="match status" value="1"/>
</dbReference>
<protein>
    <submittedName>
        <fullName evidence="2">Formyl-CoA transferase</fullName>
    </submittedName>
</protein>
<dbReference type="SUPFAM" id="SSF89796">
    <property type="entry name" value="CoA-transferase family III (CaiB/BaiF)"/>
    <property type="match status" value="1"/>
</dbReference>
<proteinExistence type="predicted"/>
<dbReference type="InterPro" id="IPR050483">
    <property type="entry name" value="CoA-transferase_III_domain"/>
</dbReference>
<dbReference type="PANTHER" id="PTHR48207">
    <property type="entry name" value="SUCCINATE--HYDROXYMETHYLGLUTARATE COA-TRANSFERASE"/>
    <property type="match status" value="1"/>
</dbReference>
<dbReference type="AlphaFoldDB" id="A0A2T1A6Q3"/>
<dbReference type="InterPro" id="IPR044855">
    <property type="entry name" value="CoA-Trfase_III_dom3_sf"/>
</dbReference>
<dbReference type="Pfam" id="PF02515">
    <property type="entry name" value="CoA_transf_3"/>
    <property type="match status" value="1"/>
</dbReference>
<evidence type="ECO:0000256" key="1">
    <source>
        <dbReference type="ARBA" id="ARBA00022679"/>
    </source>
</evidence>
<dbReference type="OrthoDB" id="9797653at2"/>